<dbReference type="AlphaFoldDB" id="A0A381XQL5"/>
<name>A0A381XQL5_9ZZZZ</name>
<organism evidence="1">
    <name type="scientific">marine metagenome</name>
    <dbReference type="NCBI Taxonomy" id="408172"/>
    <lineage>
        <taxon>unclassified sequences</taxon>
        <taxon>metagenomes</taxon>
        <taxon>ecological metagenomes</taxon>
    </lineage>
</organism>
<proteinExistence type="predicted"/>
<dbReference type="EMBL" id="UINC01015924">
    <property type="protein sequence ID" value="SVA66691.1"/>
    <property type="molecule type" value="Genomic_DNA"/>
</dbReference>
<evidence type="ECO:0000313" key="1">
    <source>
        <dbReference type="EMBL" id="SVA66691.1"/>
    </source>
</evidence>
<gene>
    <name evidence="1" type="ORF">METZ01_LOCUS119545</name>
</gene>
<protein>
    <submittedName>
        <fullName evidence="1">Uncharacterized protein</fullName>
    </submittedName>
</protein>
<accession>A0A381XQL5</accession>
<sequence>MIDKDNVITFYFEDRQERMLILQALKDWRNASIHKDK</sequence>
<reference evidence="1" key="1">
    <citation type="submission" date="2018-05" db="EMBL/GenBank/DDBJ databases">
        <authorList>
            <person name="Lanie J.A."/>
            <person name="Ng W.-L."/>
            <person name="Kazmierczak K.M."/>
            <person name="Andrzejewski T.M."/>
            <person name="Davidsen T.M."/>
            <person name="Wayne K.J."/>
            <person name="Tettelin H."/>
            <person name="Glass J.I."/>
            <person name="Rusch D."/>
            <person name="Podicherti R."/>
            <person name="Tsui H.-C.T."/>
            <person name="Winkler M.E."/>
        </authorList>
    </citation>
    <scope>NUCLEOTIDE SEQUENCE</scope>
</reference>